<dbReference type="InterPro" id="IPR006343">
    <property type="entry name" value="DnaB/C_C"/>
</dbReference>
<evidence type="ECO:0000313" key="4">
    <source>
        <dbReference type="EMBL" id="ADI02150.1"/>
    </source>
</evidence>
<evidence type="ECO:0000256" key="1">
    <source>
        <dbReference type="ARBA" id="ARBA00093462"/>
    </source>
</evidence>
<dbReference type="eggNOG" id="COG3935">
    <property type="taxonomic scope" value="Bacteria"/>
</dbReference>
<keyword evidence="5" id="KW-1185">Reference proteome</keyword>
<evidence type="ECO:0000256" key="2">
    <source>
        <dbReference type="SAM" id="MobiDB-lite"/>
    </source>
</evidence>
<proteinExistence type="inferred from homology"/>
<accession>D7CN65</accession>
<dbReference type="PANTHER" id="PTHR37293:SF5">
    <property type="entry name" value="DNA REPLICATION PROTEIN"/>
    <property type="match status" value="1"/>
</dbReference>
<dbReference type="OrthoDB" id="1652900at2"/>
<feature type="domain" description="DnaB/C C-terminal" evidence="3">
    <location>
        <begin position="286"/>
        <end position="342"/>
    </location>
</feature>
<dbReference type="Pfam" id="PF07261">
    <property type="entry name" value="DnaB_2"/>
    <property type="match status" value="2"/>
</dbReference>
<dbReference type="SUPFAM" id="SSF158499">
    <property type="entry name" value="DnaD domain-like"/>
    <property type="match status" value="1"/>
</dbReference>
<reference evidence="4 5" key="2">
    <citation type="journal article" date="2010" name="Stand. Genomic Sci.">
        <title>Complete genome sequence of Syntrophothermus lipocalidus type strain (TGB-C1).</title>
        <authorList>
            <person name="Djao O.D."/>
            <person name="Zhang X."/>
            <person name="Lucas S."/>
            <person name="Lapidus A."/>
            <person name="Del Rio T.G."/>
            <person name="Nolan M."/>
            <person name="Tice H."/>
            <person name="Cheng J.F."/>
            <person name="Han C."/>
            <person name="Tapia R."/>
            <person name="Goodwin L."/>
            <person name="Pitluck S."/>
            <person name="Liolios K."/>
            <person name="Ivanova N."/>
            <person name="Mavromatis K."/>
            <person name="Mikhailova N."/>
            <person name="Ovchinnikova G."/>
            <person name="Pati A."/>
            <person name="Brambilla E."/>
            <person name="Chen A."/>
            <person name="Palaniappan K."/>
            <person name="Land M."/>
            <person name="Hauser L."/>
            <person name="Chang Y.J."/>
            <person name="Jeffries C.D."/>
            <person name="Rohde M."/>
            <person name="Sikorski J."/>
            <person name="Spring S."/>
            <person name="Goker M."/>
            <person name="Detter J.C."/>
            <person name="Woyke T."/>
            <person name="Bristow J."/>
            <person name="Eisen J.A."/>
            <person name="Markowitz V."/>
            <person name="Hugenholtz P."/>
            <person name="Kyrpides N.C."/>
            <person name="Klenk H.P."/>
        </authorList>
    </citation>
    <scope>NUCLEOTIDE SEQUENCE [LARGE SCALE GENOMIC DNA]</scope>
    <source>
        <strain evidence="5">DSM 12680 / TGB-C1</strain>
    </source>
</reference>
<organism evidence="4 5">
    <name type="scientific">Syntrophothermus lipocalidus (strain DSM 12680 / TGB-C1)</name>
    <dbReference type="NCBI Taxonomy" id="643648"/>
    <lineage>
        <taxon>Bacteria</taxon>
        <taxon>Bacillati</taxon>
        <taxon>Bacillota</taxon>
        <taxon>Clostridia</taxon>
        <taxon>Eubacteriales</taxon>
        <taxon>Syntrophomonadaceae</taxon>
        <taxon>Syntrophothermus</taxon>
    </lineage>
</organism>
<feature type="region of interest" description="Disordered" evidence="2">
    <location>
        <begin position="336"/>
        <end position="369"/>
    </location>
</feature>
<dbReference type="AlphaFoldDB" id="D7CN65"/>
<protein>
    <submittedName>
        <fullName evidence="4">Primosome, DnaD subunit</fullName>
    </submittedName>
</protein>
<name>D7CN65_SYNLT</name>
<dbReference type="InterPro" id="IPR034829">
    <property type="entry name" value="DnaD-like_sf"/>
</dbReference>
<dbReference type="EMBL" id="CP002048">
    <property type="protein sequence ID" value="ADI02150.1"/>
    <property type="molecule type" value="Genomic_DNA"/>
</dbReference>
<evidence type="ECO:0000313" key="5">
    <source>
        <dbReference type="Proteomes" id="UP000000378"/>
    </source>
</evidence>
<gene>
    <name evidence="4" type="ordered locus">Slip_1387</name>
</gene>
<dbReference type="InterPro" id="IPR053162">
    <property type="entry name" value="DnaD"/>
</dbReference>
<evidence type="ECO:0000259" key="3">
    <source>
        <dbReference type="Pfam" id="PF07261"/>
    </source>
</evidence>
<sequence length="391" mass="45601">MGATDATMELLRWGFVQIPAALYYYAGELDLDAEDIGILGAFLYTYCCRSKPLWQRGLEIGQVMQCYPSLSKSKLAWRLSKWVRLGLVEVEESTLGGEFRTRRVFLEPLWSKLEEMVIRDHPELDSLGWREKELLRQELQAKNQRVHELERLLERGRAGLDQISSTANKELRVVIDFIEQKTGNLVSPEMYKEANRWLDELKCRPEYVIMMLELCFERKIYNPREITAIARGLREASISNLGGMEDYFRRIVDKPGYSRSRWQDFAVEMAELGSFTGIDMQAEARRNMYEKWRVQWGFSHEVIMKAGEIMCQRTRSGGLEYMDRVLANWREKGITTPEEAERETSEFKNRKQKRDSHASAPKTMRTAKDKDEVEIFVVPQVLEELKSKVPG</sequence>
<dbReference type="RefSeq" id="WP_013175552.1">
    <property type="nucleotide sequence ID" value="NC_014220.1"/>
</dbReference>
<dbReference type="Gene3D" id="1.10.10.630">
    <property type="entry name" value="DnaD domain-like"/>
    <property type="match status" value="2"/>
</dbReference>
<comment type="similarity">
    <text evidence="1">Belongs to the DnaB/DnaD family.</text>
</comment>
<dbReference type="STRING" id="643648.Slip_1387"/>
<feature type="domain" description="DnaB/C C-terminal" evidence="3">
    <location>
        <begin position="175"/>
        <end position="247"/>
    </location>
</feature>
<dbReference type="KEGG" id="slp:Slip_1387"/>
<reference evidence="5" key="1">
    <citation type="journal article" date="2010" name="Stand. Genomic Sci.">
        <title>Complete genome sequence of Syntrophothermus lipocalidus type strain (TGB-C1T).</title>
        <authorList>
            <consortium name="US DOE Joint Genome Institute (JGI-PGF)"/>
            <person name="Djao O."/>
            <person name="Zhang X."/>
            <person name="Lucas S."/>
            <person name="Lapidus A."/>
            <person name="Glavina Del Rio T."/>
            <person name="Nolan M."/>
            <person name="Tice H."/>
            <person name="Cheng J."/>
            <person name="Han C."/>
            <person name="Tapia R."/>
            <person name="Goodwin L."/>
            <person name="Pitluck S."/>
            <person name="Liolios K."/>
            <person name="Ivanova N."/>
            <person name="Mavromatis K."/>
            <person name="Mikhailova N."/>
            <person name="Ovchinnikova G."/>
            <person name="Pati A."/>
            <person name="Brambilla E."/>
            <person name="Chen A."/>
            <person name="Palaniappan K."/>
            <person name="Land M."/>
            <person name="Hauser L."/>
            <person name="Chang Y."/>
            <person name="Jeffries C."/>
            <person name="Rohde M."/>
            <person name="Sikorski J."/>
            <person name="Spring S."/>
            <person name="Goker M."/>
            <person name="Detter J."/>
            <person name="Woyke T."/>
            <person name="Bristow J."/>
            <person name="Eisen J."/>
            <person name="Markowitz V."/>
            <person name="Hugenholtz P."/>
            <person name="Kyrpides N."/>
            <person name="Klenk H."/>
        </authorList>
    </citation>
    <scope>NUCLEOTIDE SEQUENCE [LARGE SCALE GENOMIC DNA]</scope>
    <source>
        <strain evidence="5">DSM 12680 / TGB-C1</strain>
    </source>
</reference>
<dbReference type="HOGENOM" id="CLU_707742_0_0_9"/>
<dbReference type="Proteomes" id="UP000000378">
    <property type="component" value="Chromosome"/>
</dbReference>
<dbReference type="PANTHER" id="PTHR37293">
    <property type="entry name" value="PHAGE REPLICATION PROTEIN-RELATED"/>
    <property type="match status" value="1"/>
</dbReference>